<protein>
    <recommendedName>
        <fullName evidence="5">PUM-HD domain-containing protein</fullName>
    </recommendedName>
</protein>
<gene>
    <name evidence="6" type="ORF">TD95_003823</name>
</gene>
<feature type="region of interest" description="Disordered" evidence="4">
    <location>
        <begin position="770"/>
        <end position="823"/>
    </location>
</feature>
<feature type="compositionally biased region" description="Polar residues" evidence="4">
    <location>
        <begin position="56"/>
        <end position="71"/>
    </location>
</feature>
<dbReference type="PANTHER" id="PTHR12537">
    <property type="entry name" value="RNA BINDING PROTEIN PUMILIO-RELATED"/>
    <property type="match status" value="1"/>
</dbReference>
<dbReference type="GO" id="GO:0005737">
    <property type="term" value="C:cytoplasm"/>
    <property type="evidence" value="ECO:0007669"/>
    <property type="project" value="TreeGrafter"/>
</dbReference>
<evidence type="ECO:0000256" key="1">
    <source>
        <dbReference type="ARBA" id="ARBA00022737"/>
    </source>
</evidence>
<dbReference type="PROSITE" id="PS50303">
    <property type="entry name" value="PUM_HD"/>
    <property type="match status" value="1"/>
</dbReference>
<dbReference type="Gene3D" id="1.25.10.10">
    <property type="entry name" value="Leucine-rich Repeat Variant"/>
    <property type="match status" value="1"/>
</dbReference>
<feature type="compositionally biased region" description="Basic and acidic residues" evidence="4">
    <location>
        <begin position="812"/>
        <end position="823"/>
    </location>
</feature>
<dbReference type="InterPro" id="IPR033712">
    <property type="entry name" value="Pumilio_RNA-bd"/>
</dbReference>
<feature type="compositionally biased region" description="Polar residues" evidence="4">
    <location>
        <begin position="37"/>
        <end position="48"/>
    </location>
</feature>
<feature type="region of interest" description="Disordered" evidence="4">
    <location>
        <begin position="37"/>
        <end position="82"/>
    </location>
</feature>
<evidence type="ECO:0000313" key="6">
    <source>
        <dbReference type="EMBL" id="KKA29719.1"/>
    </source>
</evidence>
<dbReference type="GO" id="GO:0000288">
    <property type="term" value="P:nuclear-transcribed mRNA catabolic process, deadenylation-dependent decay"/>
    <property type="evidence" value="ECO:0007669"/>
    <property type="project" value="TreeGrafter"/>
</dbReference>
<dbReference type="InterPro" id="IPR001313">
    <property type="entry name" value="Pumilio_RNA-bd_rpt"/>
</dbReference>
<dbReference type="PROSITE" id="PS50302">
    <property type="entry name" value="PUM"/>
    <property type="match status" value="6"/>
</dbReference>
<evidence type="ECO:0000256" key="2">
    <source>
        <dbReference type="ARBA" id="ARBA00024893"/>
    </source>
</evidence>
<accession>A0A0F4ZGJ1</accession>
<evidence type="ECO:0000259" key="5">
    <source>
        <dbReference type="PROSITE" id="PS50303"/>
    </source>
</evidence>
<dbReference type="PANTHER" id="PTHR12537:SF12">
    <property type="entry name" value="MATERNAL PROTEIN PUMILIO"/>
    <property type="match status" value="1"/>
</dbReference>
<feature type="repeat" description="Pumilio" evidence="3">
    <location>
        <begin position="405"/>
        <end position="440"/>
    </location>
</feature>
<dbReference type="InterPro" id="IPR016024">
    <property type="entry name" value="ARM-type_fold"/>
</dbReference>
<dbReference type="AlphaFoldDB" id="A0A0F4ZGJ1"/>
<evidence type="ECO:0000313" key="7">
    <source>
        <dbReference type="Proteomes" id="UP000033483"/>
    </source>
</evidence>
<sequence length="823" mass="89251">MVGSTTDIKSINTWGESSAFGHRSSVNGTAMTGHNIWSTGGKLSSSPTRPRAAFDNQASFLPQTRSGANSHRNSHDGPIEMAPAGGNCFGAVGADLKTSRHGSIGAPVVPAAAATTANTVASAAIAGSTAHALEEAQPSIGGAAVGSAFKKTPSPISADNYFPHSSWNMNNGVSPMQRVSTIDTAAFRMSSLTKALPTIAPQNNWSGPSQNQIGAISDGQYHQHANIAAQIGSVSRNPQTNYSNIVATANAFYPQQNQQYQEYQQHGQQMMMGAGMSSISAADFNNALAAVNQNAHGNMMMAEGNMYGQGVPQMVYNAPGLGPFNVANAAVGAVNGLGVVNGINMANPFMPAAGNNRHNRHNRTNSGSGSGSGSHGNNKRQSSTSAILEDIQKHKSRFADYQITDILGSVVAFTGDQNGSRFIQEKLGQANSDEKNLLFAELKDNLLPIMRDIFGNYVIQKFLELGSQAQKRAIGEVMVGKITDLSMNAFGCRVVQKAMDHVLADQRQVFIAEVRNNIMKLITNTHGNHVVQKAIEVSSLAEVQYLVDMFVGNVAHYAQDQFICRVMQRLLENVSPSDKRLLVDEVHQAAQMLISHEFGNYVAQHVIRNGTAEDQQKMTDLVFAQFITLSKHKHASNVVEACMRRSSPQEIQMLYQIVKGKTADGKYQLEVFMRDAYANYVVQTLALCLPYDDQLWFVPEVYRVSKALGPIISVKHHTMMNKRFRSIGHPMFDDNGIPGDPIENWIMTRHQWGPEISSLYFPRMRHKRSFSRRSGSGSYKGSGSNGGYSRRGSDSKQSSSSRRTGSPTSVKSGDHQGKEMKGK</sequence>
<dbReference type="InterPro" id="IPR011989">
    <property type="entry name" value="ARM-like"/>
</dbReference>
<dbReference type="Pfam" id="PF00806">
    <property type="entry name" value="PUF"/>
    <property type="match status" value="7"/>
</dbReference>
<feature type="compositionally biased region" description="Low complexity" evidence="4">
    <location>
        <begin position="787"/>
        <end position="809"/>
    </location>
</feature>
<evidence type="ECO:0000256" key="3">
    <source>
        <dbReference type="PROSITE-ProRule" id="PRU00317"/>
    </source>
</evidence>
<dbReference type="OrthoDB" id="668540at2759"/>
<feature type="repeat" description="Pumilio" evidence="3">
    <location>
        <begin position="585"/>
        <end position="620"/>
    </location>
</feature>
<dbReference type="GO" id="GO:0003730">
    <property type="term" value="F:mRNA 3'-UTR binding"/>
    <property type="evidence" value="ECO:0007669"/>
    <property type="project" value="TreeGrafter"/>
</dbReference>
<organism evidence="6 7">
    <name type="scientific">Thielaviopsis punctulata</name>
    <dbReference type="NCBI Taxonomy" id="72032"/>
    <lineage>
        <taxon>Eukaryota</taxon>
        <taxon>Fungi</taxon>
        <taxon>Dikarya</taxon>
        <taxon>Ascomycota</taxon>
        <taxon>Pezizomycotina</taxon>
        <taxon>Sordariomycetes</taxon>
        <taxon>Hypocreomycetidae</taxon>
        <taxon>Microascales</taxon>
        <taxon>Ceratocystidaceae</taxon>
        <taxon>Thielaviopsis</taxon>
    </lineage>
</organism>
<proteinExistence type="predicted"/>
<feature type="region of interest" description="Disordered" evidence="4">
    <location>
        <begin position="351"/>
        <end position="384"/>
    </location>
</feature>
<dbReference type="EMBL" id="LAEV01000719">
    <property type="protein sequence ID" value="KKA29719.1"/>
    <property type="molecule type" value="Genomic_DNA"/>
</dbReference>
<reference evidence="6 7" key="1">
    <citation type="submission" date="2015-03" db="EMBL/GenBank/DDBJ databases">
        <authorList>
            <person name="Radwan O."/>
            <person name="Al-Naeli F.A."/>
            <person name="Rendon G.A."/>
            <person name="Fields C."/>
        </authorList>
    </citation>
    <scope>NUCLEOTIDE SEQUENCE [LARGE SCALE GENOMIC DNA]</scope>
    <source>
        <strain evidence="6">CR-DP1</strain>
    </source>
</reference>
<feature type="repeat" description="Pumilio" evidence="3">
    <location>
        <begin position="513"/>
        <end position="548"/>
    </location>
</feature>
<keyword evidence="1" id="KW-0677">Repeat</keyword>
<feature type="repeat" description="Pumilio" evidence="3">
    <location>
        <begin position="549"/>
        <end position="584"/>
    </location>
</feature>
<dbReference type="SUPFAM" id="SSF48371">
    <property type="entry name" value="ARM repeat"/>
    <property type="match status" value="1"/>
</dbReference>
<keyword evidence="7" id="KW-1185">Reference proteome</keyword>
<comment type="function">
    <text evidence="2">RNA-binding nucleolar protein required for pre-rRNA processing. Involved in production of 18S rRNA and assembly of small ribosomal subunit.</text>
</comment>
<feature type="repeat" description="Pumilio" evidence="3">
    <location>
        <begin position="441"/>
        <end position="476"/>
    </location>
</feature>
<dbReference type="InterPro" id="IPR033133">
    <property type="entry name" value="PUM-HD"/>
</dbReference>
<feature type="repeat" description="Pumilio" evidence="3">
    <location>
        <begin position="477"/>
        <end position="512"/>
    </location>
</feature>
<comment type="caution">
    <text evidence="6">The sequence shown here is derived from an EMBL/GenBank/DDBJ whole genome shotgun (WGS) entry which is preliminary data.</text>
</comment>
<dbReference type="SMART" id="SM00025">
    <property type="entry name" value="Pumilio"/>
    <property type="match status" value="8"/>
</dbReference>
<dbReference type="Proteomes" id="UP000033483">
    <property type="component" value="Unassembled WGS sequence"/>
</dbReference>
<dbReference type="CDD" id="cd07920">
    <property type="entry name" value="Pumilio"/>
    <property type="match status" value="1"/>
</dbReference>
<evidence type="ECO:0000256" key="4">
    <source>
        <dbReference type="SAM" id="MobiDB-lite"/>
    </source>
</evidence>
<feature type="domain" description="PUM-HD" evidence="5">
    <location>
        <begin position="383"/>
        <end position="732"/>
    </location>
</feature>
<name>A0A0F4ZGJ1_9PEZI</name>